<sequence length="560" mass="63039">TELSLKCNGLENAIITQKNTPSRTKIIFDAEKKHNVKVNSEYFAAFVKKHPVFNKTLHSCAVVGNGGILANSKCGKTIDSAEFVIRCNMAPLLNGYEEHVGVKTDIVTANPSILATRYGSLLGRRRRFVESLVQYGNAKLLLPAFSYSANTALSFRVFYTIEDFELPIQSAIINPKYLESLEVFWGSHGLKKKCHSSGFMMVSLALELCDNVDLFGFWPFSLHPESFQNLTHHYYDDMKARTKIHVMSDEFNFLLELHSLDRNERQQKPKNEDAAAASSDSCKDCRTRLSLMCSGFDNAVITQTNTPVGSKLPYDGERMRFLEVKAEHFKTFLQGHPFSNKTRKTCAVVGNGGILTNSSCGKTIDSAQFVIRCNLPPLSNGYEKDVGMKTDAVTANPSIFTQKYGSLLEHRRTFAESLCQYGKAMLLLPAFSYRINTASSLRASYTIDDFRIPIQSVFINPKYLQSLALFWGSLGLRARRLTTGIMMVSLALELCDNVDLYGFWPFGVHPHSFQYLTHHYYDDGKVKKGFHSMSDEFKLLLHLHNQGVLKLHLGECEPDD</sequence>
<evidence type="ECO:0000313" key="11">
    <source>
        <dbReference type="EMBL" id="PWA17613.1"/>
    </source>
</evidence>
<dbReference type="AlphaFoldDB" id="A0A315V2I6"/>
<keyword evidence="6" id="KW-0735">Signal-anchor</keyword>
<comment type="subcellular location">
    <subcellularLocation>
        <location evidence="1">Golgi apparatus membrane</location>
        <topology evidence="1">Single-pass type II membrane protein</topology>
    </subcellularLocation>
</comment>
<dbReference type="PANTHER" id="PTHR11987">
    <property type="entry name" value="ALPHA-2,8-SIALYLTRANSFERASE"/>
    <property type="match status" value="1"/>
</dbReference>
<protein>
    <recommendedName>
        <fullName evidence="13">ST8 alpha-N-acetyl-neuraminide alpha-2,8-sialyltransferase 6</fullName>
    </recommendedName>
</protein>
<dbReference type="GO" id="GO:0003828">
    <property type="term" value="F:alpha-N-acetylneuraminate alpha-2,8-sialyltransferase activity"/>
    <property type="evidence" value="ECO:0007669"/>
    <property type="project" value="TreeGrafter"/>
</dbReference>
<dbReference type="GO" id="GO:0006491">
    <property type="term" value="P:N-glycan processing"/>
    <property type="evidence" value="ECO:0007669"/>
    <property type="project" value="TreeGrafter"/>
</dbReference>
<dbReference type="Proteomes" id="UP000250572">
    <property type="component" value="Unassembled WGS sequence"/>
</dbReference>
<feature type="non-terminal residue" evidence="11">
    <location>
        <position position="560"/>
    </location>
</feature>
<keyword evidence="12" id="KW-1185">Reference proteome</keyword>
<gene>
    <name evidence="11" type="ORF">CCH79_00008299</name>
</gene>
<evidence type="ECO:0000256" key="7">
    <source>
        <dbReference type="ARBA" id="ARBA00022989"/>
    </source>
</evidence>
<evidence type="ECO:0000256" key="5">
    <source>
        <dbReference type="ARBA" id="ARBA00022692"/>
    </source>
</evidence>
<name>A0A315V2I6_GAMAF</name>
<evidence type="ECO:0000256" key="2">
    <source>
        <dbReference type="ARBA" id="ARBA00006003"/>
    </source>
</evidence>
<dbReference type="GO" id="GO:0009311">
    <property type="term" value="P:oligosaccharide metabolic process"/>
    <property type="evidence" value="ECO:0007669"/>
    <property type="project" value="TreeGrafter"/>
</dbReference>
<keyword evidence="5" id="KW-0812">Transmembrane</keyword>
<evidence type="ECO:0000256" key="9">
    <source>
        <dbReference type="ARBA" id="ARBA00023136"/>
    </source>
</evidence>
<dbReference type="Gene3D" id="3.90.1480.20">
    <property type="entry name" value="Glycosyl transferase family 29"/>
    <property type="match status" value="2"/>
</dbReference>
<dbReference type="InterPro" id="IPR038578">
    <property type="entry name" value="GT29-like_sf"/>
</dbReference>
<dbReference type="InterPro" id="IPR050943">
    <property type="entry name" value="Glycosyltr_29_Sialyltrsf"/>
</dbReference>
<reference evidence="11 12" key="1">
    <citation type="journal article" date="2018" name="G3 (Bethesda)">
        <title>A High-Quality Reference Genome for the Invasive Mosquitofish Gambusia affinis Using a Chicago Library.</title>
        <authorList>
            <person name="Hoffberg S.L."/>
            <person name="Troendle N.J."/>
            <person name="Glenn T.C."/>
            <person name="Mahmud O."/>
            <person name="Louha S."/>
            <person name="Chalopin D."/>
            <person name="Bennetzen J.L."/>
            <person name="Mauricio R."/>
        </authorList>
    </citation>
    <scope>NUCLEOTIDE SEQUENCE [LARGE SCALE GENOMIC DNA]</scope>
    <source>
        <strain evidence="11">NE01/NJP1002.9</strain>
        <tissue evidence="11">Muscle</tissue>
    </source>
</reference>
<evidence type="ECO:0008006" key="13">
    <source>
        <dbReference type="Google" id="ProtNLM"/>
    </source>
</evidence>
<dbReference type="Pfam" id="PF00777">
    <property type="entry name" value="Glyco_transf_29"/>
    <property type="match status" value="2"/>
</dbReference>
<keyword evidence="4" id="KW-0808">Transferase</keyword>
<dbReference type="EMBL" id="NHOQ01002357">
    <property type="protein sequence ID" value="PWA17613.1"/>
    <property type="molecule type" value="Genomic_DNA"/>
</dbReference>
<dbReference type="InterPro" id="IPR001675">
    <property type="entry name" value="Glyco_trans_29"/>
</dbReference>
<feature type="non-terminal residue" evidence="11">
    <location>
        <position position="1"/>
    </location>
</feature>
<keyword evidence="7" id="KW-1133">Transmembrane helix</keyword>
<evidence type="ECO:0000256" key="6">
    <source>
        <dbReference type="ARBA" id="ARBA00022968"/>
    </source>
</evidence>
<evidence type="ECO:0000256" key="8">
    <source>
        <dbReference type="ARBA" id="ARBA00023034"/>
    </source>
</evidence>
<comment type="caution">
    <text evidence="11">The sequence shown here is derived from an EMBL/GenBank/DDBJ whole genome shotgun (WGS) entry which is preliminary data.</text>
</comment>
<organism evidence="11 12">
    <name type="scientific">Gambusia affinis</name>
    <name type="common">Western mosquitofish</name>
    <name type="synonym">Heterandria affinis</name>
    <dbReference type="NCBI Taxonomy" id="33528"/>
    <lineage>
        <taxon>Eukaryota</taxon>
        <taxon>Metazoa</taxon>
        <taxon>Chordata</taxon>
        <taxon>Craniata</taxon>
        <taxon>Vertebrata</taxon>
        <taxon>Euteleostomi</taxon>
        <taxon>Actinopterygii</taxon>
        <taxon>Neopterygii</taxon>
        <taxon>Teleostei</taxon>
        <taxon>Neoteleostei</taxon>
        <taxon>Acanthomorphata</taxon>
        <taxon>Ovalentaria</taxon>
        <taxon>Atherinomorphae</taxon>
        <taxon>Cyprinodontiformes</taxon>
        <taxon>Poeciliidae</taxon>
        <taxon>Poeciliinae</taxon>
        <taxon>Gambusia</taxon>
    </lineage>
</organism>
<evidence type="ECO:0000256" key="1">
    <source>
        <dbReference type="ARBA" id="ARBA00004323"/>
    </source>
</evidence>
<comment type="similarity">
    <text evidence="2">Belongs to the glycosyltransferase 29 family.</text>
</comment>
<evidence type="ECO:0000256" key="4">
    <source>
        <dbReference type="ARBA" id="ARBA00022679"/>
    </source>
</evidence>
<keyword evidence="8" id="KW-0333">Golgi apparatus</keyword>
<dbReference type="GO" id="GO:0000139">
    <property type="term" value="C:Golgi membrane"/>
    <property type="evidence" value="ECO:0007669"/>
    <property type="project" value="UniProtKB-SubCell"/>
</dbReference>
<proteinExistence type="inferred from homology"/>
<dbReference type="STRING" id="33528.ENSGAFP00000003440"/>
<evidence type="ECO:0000256" key="10">
    <source>
        <dbReference type="ARBA" id="ARBA00023180"/>
    </source>
</evidence>
<keyword evidence="3" id="KW-0328">Glycosyltransferase</keyword>
<evidence type="ECO:0000256" key="3">
    <source>
        <dbReference type="ARBA" id="ARBA00022676"/>
    </source>
</evidence>
<evidence type="ECO:0000313" key="12">
    <source>
        <dbReference type="Proteomes" id="UP000250572"/>
    </source>
</evidence>
<keyword evidence="9" id="KW-0472">Membrane</keyword>
<keyword evidence="10" id="KW-0325">Glycoprotein</keyword>
<dbReference type="PANTHER" id="PTHR11987:SF50">
    <property type="entry name" value="ALPHA-2,8-SIALYLTRANSFERASE 8F"/>
    <property type="match status" value="1"/>
</dbReference>
<accession>A0A315V2I6</accession>